<dbReference type="InterPro" id="IPR034732">
    <property type="entry name" value="EPHD"/>
</dbReference>
<evidence type="ECO:0000313" key="7">
    <source>
        <dbReference type="EMBL" id="KAK2557181.1"/>
    </source>
</evidence>
<sequence length="1368" mass="147668">MESDGDLMKMLMQADAPNEDIQGPLGDTAIVQQGGYTQPGLAFQSSHFGGMQQQLPAMSPQQQASNYHAMNAGPMMQQDMEMVIQQQQYPQQQPQQQQAAYGNGSYQGFNGGYQGPGPVSPQTRSQPMGPPYQGGYPAEHGFPQGTSASQTMGEFGPQSGSNQTMGITGPASLSLANLSAMSNRQHYYSEGYGMNQPVSPVRKQMQPSGGFLQPSRVPYSQQAQSYQSSSYAKKPSSTPGQNQMQGYTLSGSYTPRPNTGMQMPSLPYQSPASPYQPPHSPIMQSISTPGPQQDGGLYGRPHEPLSQPQSPFGPNQGQFQQPPQQHTQSSCMFVQPGTVLPQSQYQSQQLKSAGLVQRRASYPGQQASIKMPSPPLKPSPPSPLQNPSSPDLTRAIPTGFEARACAKIVGNKEKTSLPSASEYVQSGSVSKMKDGLSRNSSGGHKAATRQRRSTTDAAAVSFSSRGIKKDEAGVNVTKTEIVTENVERAPRKGDQAEEKEESKKPNGDMSNRSPQSQESKKNFKECANKGESGSCSKISTDQSKGPVIQTSVQRETASEEQDVETIKEEKKDESESISSKKNSTSKSDPGITTAQQTTNVAVESVESGKNDEISLNVSDNSEANESNDKEVSPCENVKNGHLNSRHDRVDTNSTGERTSAVKFAKACGESSHLVDGTCQSTNISGKAKEEEEEVKPELDKSKIEAKTVSVPTNPRAGPLSGGALCEEKELRQSKKEEDGDASNAALERTINTVDGVTKVMEKKKDNKSNKEEHDSDKIIGRAKEREESISKCKSLSETIAANCADTVSDCKEEANIDSQEESKPPLTDGKLGNTTMLEQKKPAPVSLRCEERLSSDDDDRPCVPGATACTPQMINKTQGIQTVEESTVTPRSTHRQATSVKATIIAKGTSSQTNQEVMVAKTTTGQMYLIQGNILLPVQSLTTKSADSAIKANPKVIIVNPVKPGAGLTKQPHTTANTSDDKEKGKTVAPNNTDKQTSTKPTVDHKKSVERVDKVDASLNLKNETKAVQMSTSFVKHTTPLSQAVQTTAIEKDRSANKTESSKGKKQGNSPVKQKKVSSLSRKSAVTVDNSNSPARNYSGRGRPPGSKDKQKRKPFVHHSKRKEEDLDAPLAEPSSKRKFIKTASVVKEIASLPVERSTTSKPPSSMDVPTVNSIKSPKRRKLSNPGLPVKRISVRPRRGIDGESWVCSLCGKRSGYNLLGDLYGPYKAKCAKDKTDSSPVKDSKASPKLSLSDRKSNTSSDASSERKSSCSPDAKEEVETCDVELWVHRDCSVWSPGVFMLGRTVHGLEQAVESAAQHKCTKCSEVGATLACFKRGCNQMFHFACARDAGSSFVEDNFTIFCPAHKC</sequence>
<feature type="compositionally biased region" description="Basic and acidic residues" evidence="5">
    <location>
        <begin position="518"/>
        <end position="528"/>
    </location>
</feature>
<keyword evidence="2" id="KW-0479">Metal-binding</keyword>
<reference evidence="7" key="2">
    <citation type="journal article" date="2023" name="Science">
        <title>Genomic signatures of disease resistance in endangered staghorn corals.</title>
        <authorList>
            <person name="Vollmer S.V."/>
            <person name="Selwyn J.D."/>
            <person name="Despard B.A."/>
            <person name="Roesel C.L."/>
        </authorList>
    </citation>
    <scope>NUCLEOTIDE SEQUENCE</scope>
    <source>
        <strain evidence="7">K2</strain>
    </source>
</reference>
<feature type="compositionally biased region" description="Polar residues" evidence="5">
    <location>
        <begin position="340"/>
        <end position="351"/>
    </location>
</feature>
<dbReference type="GO" id="GO:0008270">
    <property type="term" value="F:zinc ion binding"/>
    <property type="evidence" value="ECO:0007669"/>
    <property type="project" value="UniProtKB-KW"/>
</dbReference>
<dbReference type="PANTHER" id="PTHR14955">
    <property type="entry name" value="RETINOIC ACID INDUCED 1/TRANSCRIPTION FACTOR 20"/>
    <property type="match status" value="1"/>
</dbReference>
<feature type="compositionally biased region" description="Basic and acidic residues" evidence="5">
    <location>
        <begin position="564"/>
        <end position="574"/>
    </location>
</feature>
<feature type="compositionally biased region" description="Low complexity" evidence="5">
    <location>
        <begin position="90"/>
        <end position="101"/>
    </location>
</feature>
<dbReference type="SMART" id="SM00249">
    <property type="entry name" value="PHD"/>
    <property type="match status" value="1"/>
</dbReference>
<evidence type="ECO:0000256" key="2">
    <source>
        <dbReference type="ARBA" id="ARBA00022723"/>
    </source>
</evidence>
<feature type="compositionally biased region" description="Basic and acidic residues" evidence="5">
    <location>
        <begin position="759"/>
        <end position="786"/>
    </location>
</feature>
<feature type="domain" description="PHD-type" evidence="6">
    <location>
        <begin position="1257"/>
        <end position="1367"/>
    </location>
</feature>
<feature type="region of interest" description="Disordered" evidence="5">
    <location>
        <begin position="411"/>
        <end position="657"/>
    </location>
</feature>
<feature type="compositionally biased region" description="Polar residues" evidence="5">
    <location>
        <begin position="416"/>
        <end position="429"/>
    </location>
</feature>
<feature type="region of interest" description="Disordered" evidence="5">
    <location>
        <begin position="674"/>
        <end position="786"/>
    </location>
</feature>
<dbReference type="GO" id="GO:0005634">
    <property type="term" value="C:nucleus"/>
    <property type="evidence" value="ECO:0007669"/>
    <property type="project" value="TreeGrafter"/>
</dbReference>
<dbReference type="PROSITE" id="PS51805">
    <property type="entry name" value="EPHD"/>
    <property type="match status" value="1"/>
</dbReference>
<feature type="compositionally biased region" description="Polar residues" evidence="5">
    <location>
        <begin position="531"/>
        <end position="555"/>
    </location>
</feature>
<feature type="region of interest" description="Disordered" evidence="5">
    <location>
        <begin position="191"/>
        <end position="395"/>
    </location>
</feature>
<name>A0AAD9QA64_ACRCE</name>
<organism evidence="7 8">
    <name type="scientific">Acropora cervicornis</name>
    <name type="common">Staghorn coral</name>
    <dbReference type="NCBI Taxonomy" id="6130"/>
    <lineage>
        <taxon>Eukaryota</taxon>
        <taxon>Metazoa</taxon>
        <taxon>Cnidaria</taxon>
        <taxon>Anthozoa</taxon>
        <taxon>Hexacorallia</taxon>
        <taxon>Scleractinia</taxon>
        <taxon>Astrocoeniina</taxon>
        <taxon>Acroporidae</taxon>
        <taxon>Acropora</taxon>
    </lineage>
</organism>
<feature type="compositionally biased region" description="Basic and acidic residues" evidence="5">
    <location>
        <begin position="695"/>
        <end position="705"/>
    </location>
</feature>
<feature type="compositionally biased region" description="Low complexity" evidence="5">
    <location>
        <begin position="264"/>
        <end position="273"/>
    </location>
</feature>
<feature type="compositionally biased region" description="Polar residues" evidence="5">
    <location>
        <begin position="613"/>
        <end position="624"/>
    </location>
</feature>
<feature type="region of interest" description="Disordered" evidence="5">
    <location>
        <begin position="1045"/>
        <end position="1133"/>
    </location>
</feature>
<feature type="compositionally biased region" description="Polar residues" evidence="5">
    <location>
        <begin position="590"/>
        <end position="601"/>
    </location>
</feature>
<feature type="region of interest" description="Disordered" evidence="5">
    <location>
        <begin position="1231"/>
        <end position="1272"/>
    </location>
</feature>
<protein>
    <submittedName>
        <fullName evidence="7">Retinoic acid-induced protein 1</fullName>
    </submittedName>
</protein>
<keyword evidence="4" id="KW-0862">Zinc</keyword>
<feature type="compositionally biased region" description="Basic and acidic residues" evidence="5">
    <location>
        <begin position="725"/>
        <end position="737"/>
    </location>
</feature>
<feature type="compositionally biased region" description="Polar residues" evidence="5">
    <location>
        <begin position="144"/>
        <end position="166"/>
    </location>
</feature>
<feature type="compositionally biased region" description="Polar residues" evidence="5">
    <location>
        <begin position="238"/>
        <end position="262"/>
    </location>
</feature>
<evidence type="ECO:0000256" key="3">
    <source>
        <dbReference type="ARBA" id="ARBA00022771"/>
    </source>
</evidence>
<feature type="compositionally biased region" description="Low complexity" evidence="5">
    <location>
        <begin position="218"/>
        <end position="237"/>
    </location>
</feature>
<keyword evidence="8" id="KW-1185">Reference proteome</keyword>
<dbReference type="InterPro" id="IPR052440">
    <property type="entry name" value="Trans_Reg/Chrom_Remod"/>
</dbReference>
<evidence type="ECO:0000256" key="5">
    <source>
        <dbReference type="SAM" id="MobiDB-lite"/>
    </source>
</evidence>
<comment type="caution">
    <text evidence="7">The sequence shown here is derived from an EMBL/GenBank/DDBJ whole genome shotgun (WGS) entry which is preliminary data.</text>
</comment>
<dbReference type="EMBL" id="JARQWQ010000051">
    <property type="protein sequence ID" value="KAK2557181.1"/>
    <property type="molecule type" value="Genomic_DNA"/>
</dbReference>
<dbReference type="Pfam" id="PF13771">
    <property type="entry name" value="zf-HC5HC2H"/>
    <property type="match status" value="1"/>
</dbReference>
<feature type="region of interest" description="Disordered" evidence="5">
    <location>
        <begin position="814"/>
        <end position="847"/>
    </location>
</feature>
<feature type="compositionally biased region" description="Polar residues" evidence="5">
    <location>
        <begin position="989"/>
        <end position="1001"/>
    </location>
</feature>
<evidence type="ECO:0000259" key="6">
    <source>
        <dbReference type="PROSITE" id="PS51805"/>
    </source>
</evidence>
<feature type="region of interest" description="Disordered" evidence="5">
    <location>
        <begin position="963"/>
        <end position="1007"/>
    </location>
</feature>
<feature type="compositionally biased region" description="Polar residues" evidence="5">
    <location>
        <begin position="282"/>
        <end position="291"/>
    </location>
</feature>
<dbReference type="InterPro" id="IPR001965">
    <property type="entry name" value="Znf_PHD"/>
</dbReference>
<feature type="compositionally biased region" description="Low complexity" evidence="5">
    <location>
        <begin position="306"/>
        <end position="325"/>
    </location>
</feature>
<dbReference type="PANTHER" id="PTHR14955:SF4">
    <property type="entry name" value="PHD-TYPE DOMAIN-CONTAINING PROTEIN"/>
    <property type="match status" value="1"/>
</dbReference>
<feature type="region of interest" description="Disordered" evidence="5">
    <location>
        <begin position="90"/>
        <end position="168"/>
    </location>
</feature>
<dbReference type="Gene3D" id="3.30.40.10">
    <property type="entry name" value="Zinc/RING finger domain, C3HC4 (zinc finger)"/>
    <property type="match status" value="1"/>
</dbReference>
<feature type="compositionally biased region" description="Basic residues" evidence="5">
    <location>
        <begin position="1110"/>
        <end position="1121"/>
    </location>
</feature>
<evidence type="ECO:0000256" key="1">
    <source>
        <dbReference type="ARBA" id="ARBA00022553"/>
    </source>
</evidence>
<accession>A0AAD9QA64</accession>
<feature type="compositionally biased region" description="Basic and acidic residues" evidence="5">
    <location>
        <begin position="485"/>
        <end position="506"/>
    </location>
</feature>
<feature type="compositionally biased region" description="Polar residues" evidence="5">
    <location>
        <begin position="508"/>
        <end position="517"/>
    </location>
</feature>
<dbReference type="InterPro" id="IPR013083">
    <property type="entry name" value="Znf_RING/FYVE/PHD"/>
</dbReference>
<feature type="compositionally biased region" description="Polar residues" evidence="5">
    <location>
        <begin position="1067"/>
        <end position="1096"/>
    </location>
</feature>
<dbReference type="GO" id="GO:0006357">
    <property type="term" value="P:regulation of transcription by RNA polymerase II"/>
    <property type="evidence" value="ECO:0007669"/>
    <property type="project" value="TreeGrafter"/>
</dbReference>
<evidence type="ECO:0000256" key="4">
    <source>
        <dbReference type="ARBA" id="ARBA00022833"/>
    </source>
</evidence>
<reference evidence="7" key="1">
    <citation type="journal article" date="2023" name="G3 (Bethesda)">
        <title>Whole genome assembly and annotation of the endangered Caribbean coral Acropora cervicornis.</title>
        <authorList>
            <person name="Selwyn J.D."/>
            <person name="Vollmer S.V."/>
        </authorList>
    </citation>
    <scope>NUCLEOTIDE SEQUENCE</scope>
    <source>
        <strain evidence="7">K2</strain>
    </source>
</reference>
<feature type="compositionally biased region" description="Basic and acidic residues" evidence="5">
    <location>
        <begin position="1050"/>
        <end position="1063"/>
    </location>
</feature>
<feature type="compositionally biased region" description="Pro residues" evidence="5">
    <location>
        <begin position="372"/>
        <end position="384"/>
    </location>
</feature>
<keyword evidence="3" id="KW-0863">Zinc-finger</keyword>
<gene>
    <name evidence="7" type="ORF">P5673_020663</name>
</gene>
<feature type="compositionally biased region" description="Low complexity" evidence="5">
    <location>
        <begin position="576"/>
        <end position="588"/>
    </location>
</feature>
<proteinExistence type="predicted"/>
<evidence type="ECO:0000313" key="8">
    <source>
        <dbReference type="Proteomes" id="UP001249851"/>
    </source>
</evidence>
<feature type="compositionally biased region" description="Basic and acidic residues" evidence="5">
    <location>
        <begin position="1231"/>
        <end position="1257"/>
    </location>
</feature>
<dbReference type="Proteomes" id="UP001249851">
    <property type="component" value="Unassembled WGS sequence"/>
</dbReference>
<keyword evidence="1" id="KW-0597">Phosphoprotein</keyword>
<feature type="region of interest" description="Disordered" evidence="5">
    <location>
        <begin position="1154"/>
        <end position="1187"/>
    </location>
</feature>